<comment type="caution">
    <text evidence="2">The sequence shown here is derived from an EMBL/GenBank/DDBJ whole genome shotgun (WGS) entry which is preliminary data.</text>
</comment>
<proteinExistence type="predicted"/>
<dbReference type="Proteomes" id="UP000253769">
    <property type="component" value="Unassembled WGS sequence"/>
</dbReference>
<dbReference type="Pfam" id="PF11769">
    <property type="entry name" value="DUF3313"/>
    <property type="match status" value="1"/>
</dbReference>
<accession>A0A369WDN8</accession>
<evidence type="ECO:0000313" key="2">
    <source>
        <dbReference type="EMBL" id="RDE19431.1"/>
    </source>
</evidence>
<gene>
    <name evidence="2" type="ORF">DV711_11085</name>
</gene>
<dbReference type="AlphaFoldDB" id="A0A369WDN8"/>
<dbReference type="EMBL" id="QQOH01000003">
    <property type="protein sequence ID" value="RDE19431.1"/>
    <property type="molecule type" value="Genomic_DNA"/>
</dbReference>
<sequence>MARDSKLVRCSRALLLLAASLALTACTSKLAKQEEFSGFLSDYSQLKPVVAADGTEVLRWTSPELQKRTFSKVMLDPVSIYPAPKPGPRLRSEVLSNLLVYLNKAIRKEVGNEFELVAEPGLDTLRVKAAITGVRSRVEDLAAYEYVPIALVLAGANTAAGTRDHVVELFAEGELLDSYSGERLAAGVRKGFGRPLENDSQQVEMENVRPVLDAWAKAMVRLLRPLVQPKSG</sequence>
<dbReference type="OrthoDB" id="6192874at2"/>
<keyword evidence="3" id="KW-1185">Reference proteome</keyword>
<keyword evidence="1" id="KW-0732">Signal</keyword>
<evidence type="ECO:0000256" key="1">
    <source>
        <dbReference type="SAM" id="SignalP"/>
    </source>
</evidence>
<reference evidence="2 3" key="1">
    <citation type="submission" date="2018-07" db="EMBL/GenBank/DDBJ databases">
        <title>Motiliproteus coralliicola sp. nov., a bacterium isolated from Coral.</title>
        <authorList>
            <person name="Wang G."/>
        </authorList>
    </citation>
    <scope>NUCLEOTIDE SEQUENCE [LARGE SCALE GENOMIC DNA]</scope>
    <source>
        <strain evidence="2 3">C34</strain>
    </source>
</reference>
<name>A0A369WDN8_9GAMM</name>
<dbReference type="PROSITE" id="PS51257">
    <property type="entry name" value="PROKAR_LIPOPROTEIN"/>
    <property type="match status" value="1"/>
</dbReference>
<evidence type="ECO:0000313" key="3">
    <source>
        <dbReference type="Proteomes" id="UP000253769"/>
    </source>
</evidence>
<dbReference type="RefSeq" id="WP_114695775.1">
    <property type="nucleotide sequence ID" value="NZ_QQOH01000003.1"/>
</dbReference>
<organism evidence="2 3">
    <name type="scientific">Motiliproteus coralliicola</name>
    <dbReference type="NCBI Taxonomy" id="2283196"/>
    <lineage>
        <taxon>Bacteria</taxon>
        <taxon>Pseudomonadati</taxon>
        <taxon>Pseudomonadota</taxon>
        <taxon>Gammaproteobacteria</taxon>
        <taxon>Oceanospirillales</taxon>
        <taxon>Oceanospirillaceae</taxon>
        <taxon>Motiliproteus</taxon>
    </lineage>
</organism>
<protein>
    <submittedName>
        <fullName evidence="2">DUF3313 domain-containing protein</fullName>
    </submittedName>
</protein>
<dbReference type="InterPro" id="IPR021747">
    <property type="entry name" value="DUF3313"/>
</dbReference>
<feature type="signal peptide" evidence="1">
    <location>
        <begin position="1"/>
        <end position="25"/>
    </location>
</feature>
<feature type="chain" id="PRO_5016661915" evidence="1">
    <location>
        <begin position="26"/>
        <end position="232"/>
    </location>
</feature>